<dbReference type="EMBL" id="JARYZI010000002">
    <property type="protein sequence ID" value="MDH8677529.1"/>
    <property type="molecule type" value="Genomic_DNA"/>
</dbReference>
<dbReference type="SUPFAM" id="SSF52402">
    <property type="entry name" value="Adenine nucleotide alpha hydrolases-like"/>
    <property type="match status" value="1"/>
</dbReference>
<comment type="caution">
    <text evidence="3">The sequence shown here is derived from an EMBL/GenBank/DDBJ whole genome shotgun (WGS) entry which is preliminary data.</text>
</comment>
<evidence type="ECO:0000313" key="3">
    <source>
        <dbReference type="EMBL" id="MDH8677529.1"/>
    </source>
</evidence>
<evidence type="ECO:0000256" key="1">
    <source>
        <dbReference type="ARBA" id="ARBA00022679"/>
    </source>
</evidence>
<proteinExistence type="predicted"/>
<evidence type="ECO:0000313" key="4">
    <source>
        <dbReference type="Proteomes" id="UP001158045"/>
    </source>
</evidence>
<keyword evidence="1" id="KW-0808">Transferase</keyword>
<name>A0ABT6NAV4_9FIRM</name>
<dbReference type="InterPro" id="IPR014729">
    <property type="entry name" value="Rossmann-like_a/b/a_fold"/>
</dbReference>
<dbReference type="PIRSF" id="PIRSF004976">
    <property type="entry name" value="ATPase_YdaO"/>
    <property type="match status" value="1"/>
</dbReference>
<accession>A0ABT6NAV4</accession>
<dbReference type="CDD" id="cd24138">
    <property type="entry name" value="TtcA-like"/>
    <property type="match status" value="1"/>
</dbReference>
<organism evidence="3 4">
    <name type="scientific">Fusibacter bizertensis</name>
    <dbReference type="NCBI Taxonomy" id="1488331"/>
    <lineage>
        <taxon>Bacteria</taxon>
        <taxon>Bacillati</taxon>
        <taxon>Bacillota</taxon>
        <taxon>Clostridia</taxon>
        <taxon>Eubacteriales</taxon>
        <taxon>Eubacteriales Family XII. Incertae Sedis</taxon>
        <taxon>Fusibacter</taxon>
    </lineage>
</organism>
<sequence length="291" mass="33207">MSESIMGSGCELILTTSPLKPVEEIERSLIKKFRKTVWTKFIKAVKEFRLVEEGDKIAIGVSGGKDSLILCKLLQELQKHGDVNFEIEYLAMNPGYHPVNEKLLKENCEHLNIPINYFDSGIFEVIDKISSDYPCYLCAKMRRGTLYAKAKELGCNKLALGHHFDDVIETQLLNIFYAGMTKTMMPRLKSDNFEGLELIRPLYYVREEHIIHFVQSNGISPMNCGCMVAAKKTSSKRLEMKELIATLKKVHPDVDKCILKSAHNVQMDCVVGWHKDGKSYNFLDDFYPEEA</sequence>
<dbReference type="Gene3D" id="3.40.50.620">
    <property type="entry name" value="HUPs"/>
    <property type="match status" value="1"/>
</dbReference>
<gene>
    <name evidence="3" type="ORF">QE109_05185</name>
</gene>
<dbReference type="GO" id="GO:0005524">
    <property type="term" value="F:ATP binding"/>
    <property type="evidence" value="ECO:0007669"/>
    <property type="project" value="UniProtKB-KW"/>
</dbReference>
<dbReference type="RefSeq" id="WP_281093343.1">
    <property type="nucleotide sequence ID" value="NZ_JARYZI010000002.1"/>
</dbReference>
<evidence type="ECO:0000259" key="2">
    <source>
        <dbReference type="Pfam" id="PF01171"/>
    </source>
</evidence>
<dbReference type="PANTHER" id="PTHR43686:SF1">
    <property type="entry name" value="AMINOTRAN_5 DOMAIN-CONTAINING PROTEIN"/>
    <property type="match status" value="1"/>
</dbReference>
<dbReference type="InterPro" id="IPR011063">
    <property type="entry name" value="TilS/TtcA_N"/>
</dbReference>
<keyword evidence="3" id="KW-0067">ATP-binding</keyword>
<dbReference type="PANTHER" id="PTHR43686">
    <property type="entry name" value="SULFURTRANSFERASE-RELATED"/>
    <property type="match status" value="1"/>
</dbReference>
<reference evidence="3 4" key="1">
    <citation type="submission" date="2023-04" db="EMBL/GenBank/DDBJ databases">
        <title>Fusibacter bizertensis strain WBS, isolated from littoral bottom sediments of the Arctic seas - biochemical and genomic analysis.</title>
        <authorList>
            <person name="Brioukhanov A.L."/>
        </authorList>
    </citation>
    <scope>NUCLEOTIDE SEQUENCE [LARGE SCALE GENOMIC DNA]</scope>
    <source>
        <strain evidence="3 4">WBS</strain>
    </source>
</reference>
<dbReference type="Proteomes" id="UP001158045">
    <property type="component" value="Unassembled WGS sequence"/>
</dbReference>
<dbReference type="InterPro" id="IPR035107">
    <property type="entry name" value="tRNA_thiolation_TtcA_Ctu1"/>
</dbReference>
<keyword evidence="3" id="KW-0547">Nucleotide-binding</keyword>
<protein>
    <submittedName>
        <fullName evidence="3">ATP-binding protein</fullName>
    </submittedName>
</protein>
<feature type="domain" description="tRNA(Ile)-lysidine/2-thiocytidine synthase N-terminal" evidence="2">
    <location>
        <begin position="56"/>
        <end position="220"/>
    </location>
</feature>
<keyword evidence="4" id="KW-1185">Reference proteome</keyword>
<dbReference type="Pfam" id="PF01171">
    <property type="entry name" value="ATP_bind_3"/>
    <property type="match status" value="1"/>
</dbReference>